<evidence type="ECO:0000256" key="6">
    <source>
        <dbReference type="SAM" id="Phobius"/>
    </source>
</evidence>
<evidence type="ECO:0000313" key="8">
    <source>
        <dbReference type="EMBL" id="ABG03627.1"/>
    </source>
</evidence>
<reference evidence="8 9" key="1">
    <citation type="submission" date="2006-06" db="EMBL/GenBank/DDBJ databases">
        <title>Complete sequence of Rubrobacter xylanophilus DSM 9941.</title>
        <authorList>
            <consortium name="US DOE Joint Genome Institute"/>
            <person name="Copeland A."/>
            <person name="Lucas S."/>
            <person name="Lapidus A."/>
            <person name="Barry K."/>
            <person name="Detter J.C."/>
            <person name="Glavina del Rio T."/>
            <person name="Hammon N."/>
            <person name="Israni S."/>
            <person name="Dalin E."/>
            <person name="Tice H."/>
            <person name="Pitluck S."/>
            <person name="Munk A.C."/>
            <person name="Brettin T."/>
            <person name="Bruce D."/>
            <person name="Han C."/>
            <person name="Tapia R."/>
            <person name="Gilna P."/>
            <person name="Schmutz J."/>
            <person name="Larimer F."/>
            <person name="Land M."/>
            <person name="Hauser L."/>
            <person name="Kyrpides N."/>
            <person name="Lykidis A."/>
            <person name="da Costa M.S."/>
            <person name="Rainey F.A."/>
            <person name="Empadinhas N."/>
            <person name="Jolivet E."/>
            <person name="Battista J.R."/>
            <person name="Richardson P."/>
        </authorList>
    </citation>
    <scope>NUCLEOTIDE SEQUENCE [LARGE SCALE GENOMIC DNA]</scope>
    <source>
        <strain evidence="9">DSM 9941 / NBRC 16129 / PRD-1</strain>
    </source>
</reference>
<dbReference type="GO" id="GO:0005886">
    <property type="term" value="C:plasma membrane"/>
    <property type="evidence" value="ECO:0007669"/>
    <property type="project" value="UniProtKB-SubCell"/>
</dbReference>
<dbReference type="STRING" id="266117.Rxyl_0657"/>
<dbReference type="InterPro" id="IPR024671">
    <property type="entry name" value="Atg22-like"/>
</dbReference>
<evidence type="ECO:0000256" key="3">
    <source>
        <dbReference type="ARBA" id="ARBA00022692"/>
    </source>
</evidence>
<keyword evidence="9" id="KW-1185">Reference proteome</keyword>
<dbReference type="EMBL" id="CP000386">
    <property type="protein sequence ID" value="ABG03627.1"/>
    <property type="molecule type" value="Genomic_DNA"/>
</dbReference>
<comment type="subcellular location">
    <subcellularLocation>
        <location evidence="1">Cell membrane</location>
        <topology evidence="1">Multi-pass membrane protein</topology>
    </subcellularLocation>
</comment>
<organism evidence="8 9">
    <name type="scientific">Rubrobacter xylanophilus (strain DSM 9941 / JCM 11954 / NBRC 16129 / PRD-1)</name>
    <dbReference type="NCBI Taxonomy" id="266117"/>
    <lineage>
        <taxon>Bacteria</taxon>
        <taxon>Bacillati</taxon>
        <taxon>Actinomycetota</taxon>
        <taxon>Rubrobacteria</taxon>
        <taxon>Rubrobacterales</taxon>
        <taxon>Rubrobacteraceae</taxon>
        <taxon>Rubrobacter</taxon>
    </lineage>
</organism>
<dbReference type="SUPFAM" id="SSF103473">
    <property type="entry name" value="MFS general substrate transporter"/>
    <property type="match status" value="1"/>
</dbReference>
<name>Q1AYA1_RUBXD</name>
<dbReference type="Pfam" id="PF11700">
    <property type="entry name" value="ATG22"/>
    <property type="match status" value="1"/>
</dbReference>
<dbReference type="PhylomeDB" id="Q1AYA1"/>
<keyword evidence="5 6" id="KW-0472">Membrane</keyword>
<dbReference type="PANTHER" id="PTHR23519">
    <property type="entry name" value="AUTOPHAGY-RELATED PROTEIN 22"/>
    <property type="match status" value="1"/>
</dbReference>
<keyword evidence="4 6" id="KW-1133">Transmembrane helix</keyword>
<dbReference type="Gene3D" id="1.20.1250.20">
    <property type="entry name" value="MFS general substrate transporter like domains"/>
    <property type="match status" value="2"/>
</dbReference>
<feature type="transmembrane region" description="Helical" evidence="6">
    <location>
        <begin position="279"/>
        <end position="300"/>
    </location>
</feature>
<feature type="domain" description="Major facilitator superfamily (MFS) profile" evidence="7">
    <location>
        <begin position="243"/>
        <end position="449"/>
    </location>
</feature>
<accession>Q1AYA1</accession>
<sequence length="449" mass="47025">MSARRPSGGRAPAPAVWAWALYDFSNTIFSVSILSFFFPVWLGDELGAGAGAVNAAAALSAALVLLTAPAVGALADLRQRRVPYLAALTLLACGLTAALDAAGGVVVAVALFVAADLAYQSALVFYNALLPVVAAGRGAGRVSGYGTAAGYVGSIFALLVLTLFVARGEEARALLGPLGWWLEPGETGSNAFVPTAVLYLLFSLPAFFLVPDPRVREPRPGGLGRAYRDVISTVRSIRRYRGMAPFILATLLYTDAANTAIANMALYGREVFGMQSQDIRNLLLFSTLFAVAGSFGCGLLSDRWGPRRALMAVLVLWLAAILLAAGALSAWMLYVAGPLVGAALGGTWTAGRPMLVALSPPEKIGEFFGLYSFAGKVSAVAGPALTALLLFWLEELGTLAYRLSVGSLALVMVLAMAVLARVPDVRPAGVVDRYAPEVLVSRENGEVVR</sequence>
<dbReference type="eggNOG" id="COG2270">
    <property type="taxonomic scope" value="Bacteria"/>
</dbReference>
<feature type="transmembrane region" description="Helical" evidence="6">
    <location>
        <begin position="48"/>
        <end position="72"/>
    </location>
</feature>
<feature type="transmembrane region" description="Helical" evidence="6">
    <location>
        <begin position="370"/>
        <end position="393"/>
    </location>
</feature>
<keyword evidence="3 6" id="KW-0812">Transmembrane</keyword>
<dbReference type="InterPro" id="IPR050495">
    <property type="entry name" value="ATG22/LtaA_families"/>
</dbReference>
<proteinExistence type="predicted"/>
<dbReference type="Proteomes" id="UP000006637">
    <property type="component" value="Chromosome"/>
</dbReference>
<evidence type="ECO:0000256" key="2">
    <source>
        <dbReference type="ARBA" id="ARBA00022448"/>
    </source>
</evidence>
<feature type="transmembrane region" description="Helical" evidence="6">
    <location>
        <begin position="191"/>
        <end position="210"/>
    </location>
</feature>
<dbReference type="GO" id="GO:0022857">
    <property type="term" value="F:transmembrane transporter activity"/>
    <property type="evidence" value="ECO:0007669"/>
    <property type="project" value="InterPro"/>
</dbReference>
<dbReference type="HOGENOM" id="CLU_017518_3_1_11"/>
<feature type="transmembrane region" description="Helical" evidence="6">
    <location>
        <begin position="21"/>
        <end position="42"/>
    </location>
</feature>
<dbReference type="KEGG" id="rxy:Rxyl_0657"/>
<feature type="transmembrane region" description="Helical" evidence="6">
    <location>
        <begin position="117"/>
        <end position="136"/>
    </location>
</feature>
<feature type="transmembrane region" description="Helical" evidence="6">
    <location>
        <begin position="246"/>
        <end position="267"/>
    </location>
</feature>
<dbReference type="AlphaFoldDB" id="Q1AYA1"/>
<dbReference type="InterPro" id="IPR020846">
    <property type="entry name" value="MFS_dom"/>
</dbReference>
<evidence type="ECO:0000259" key="7">
    <source>
        <dbReference type="PROSITE" id="PS50850"/>
    </source>
</evidence>
<evidence type="ECO:0000256" key="4">
    <source>
        <dbReference type="ARBA" id="ARBA00022989"/>
    </source>
</evidence>
<dbReference type="PROSITE" id="PS50850">
    <property type="entry name" value="MFS"/>
    <property type="match status" value="1"/>
</dbReference>
<dbReference type="PANTHER" id="PTHR23519:SF1">
    <property type="entry name" value="AUTOPHAGY-RELATED PROTEIN 22"/>
    <property type="match status" value="1"/>
</dbReference>
<feature type="transmembrane region" description="Helical" evidence="6">
    <location>
        <begin position="312"/>
        <end position="333"/>
    </location>
</feature>
<feature type="transmembrane region" description="Helical" evidence="6">
    <location>
        <begin position="84"/>
        <end position="111"/>
    </location>
</feature>
<gene>
    <name evidence="8" type="ordered locus">Rxyl_0657</name>
</gene>
<evidence type="ECO:0000313" key="9">
    <source>
        <dbReference type="Proteomes" id="UP000006637"/>
    </source>
</evidence>
<evidence type="ECO:0000256" key="5">
    <source>
        <dbReference type="ARBA" id="ARBA00023136"/>
    </source>
</evidence>
<feature type="transmembrane region" description="Helical" evidence="6">
    <location>
        <begin position="399"/>
        <end position="420"/>
    </location>
</feature>
<feature type="transmembrane region" description="Helical" evidence="6">
    <location>
        <begin position="148"/>
        <end position="166"/>
    </location>
</feature>
<keyword evidence="2" id="KW-0813">Transport</keyword>
<evidence type="ECO:0000256" key="1">
    <source>
        <dbReference type="ARBA" id="ARBA00004651"/>
    </source>
</evidence>
<protein>
    <submittedName>
        <fullName evidence="8">Major facilitator superfamily MFS_1</fullName>
    </submittedName>
</protein>
<dbReference type="InterPro" id="IPR036259">
    <property type="entry name" value="MFS_trans_sf"/>
</dbReference>